<evidence type="ECO:0000313" key="5">
    <source>
        <dbReference type="Proteomes" id="UP000012101"/>
    </source>
</evidence>
<dbReference type="GO" id="GO:0009307">
    <property type="term" value="P:DNA restriction-modification system"/>
    <property type="evidence" value="ECO:0007669"/>
    <property type="project" value="InterPro"/>
</dbReference>
<dbReference type="GO" id="GO:0009007">
    <property type="term" value="F:site-specific DNA-methyltransferase (adenine-specific) activity"/>
    <property type="evidence" value="ECO:0007669"/>
    <property type="project" value="UniProtKB-EC"/>
</dbReference>
<keyword evidence="1 4" id="KW-0489">Methyltransferase</keyword>
<dbReference type="GO" id="GO:0006298">
    <property type="term" value="P:mismatch repair"/>
    <property type="evidence" value="ECO:0007669"/>
    <property type="project" value="TreeGrafter"/>
</dbReference>
<dbReference type="EMBL" id="AFJM02000074">
    <property type="protein sequence ID" value="EMM70586.1"/>
    <property type="molecule type" value="Genomic_DNA"/>
</dbReference>
<proteinExistence type="predicted"/>
<dbReference type="GO" id="GO:0043565">
    <property type="term" value="F:sequence-specific DNA binding"/>
    <property type="evidence" value="ECO:0007669"/>
    <property type="project" value="TreeGrafter"/>
</dbReference>
<dbReference type="SUPFAM" id="SSF53335">
    <property type="entry name" value="S-adenosyl-L-methionine-dependent methyltransferases"/>
    <property type="match status" value="1"/>
</dbReference>
<dbReference type="PRINTS" id="PR00505">
    <property type="entry name" value="D12N6MTFRASE"/>
</dbReference>
<dbReference type="Proteomes" id="UP000012101">
    <property type="component" value="Unassembled WGS sequence"/>
</dbReference>
<keyword evidence="3" id="KW-0949">S-adenosyl-L-methionine</keyword>
<dbReference type="GO" id="GO:0032259">
    <property type="term" value="P:methylation"/>
    <property type="evidence" value="ECO:0007669"/>
    <property type="project" value="UniProtKB-KW"/>
</dbReference>
<evidence type="ECO:0000256" key="1">
    <source>
        <dbReference type="ARBA" id="ARBA00022603"/>
    </source>
</evidence>
<dbReference type="PANTHER" id="PTHR30481">
    <property type="entry name" value="DNA ADENINE METHYLASE"/>
    <property type="match status" value="1"/>
</dbReference>
<gene>
    <name evidence="4" type="ORF">LEP1GSC038_1164</name>
</gene>
<dbReference type="AlphaFoldDB" id="M6FUX6"/>
<organism evidence="4 5">
    <name type="scientific">Leptospira weilii str. 2006001855</name>
    <dbReference type="NCBI Taxonomy" id="996804"/>
    <lineage>
        <taxon>Bacteria</taxon>
        <taxon>Pseudomonadati</taxon>
        <taxon>Spirochaetota</taxon>
        <taxon>Spirochaetia</taxon>
        <taxon>Leptospirales</taxon>
        <taxon>Leptospiraceae</taxon>
        <taxon>Leptospira</taxon>
    </lineage>
</organism>
<protein>
    <submittedName>
        <fullName evidence="4">D12 class N6 adenine-specific DNA methyltransferase domain protein</fullName>
    </submittedName>
</protein>
<evidence type="ECO:0000256" key="2">
    <source>
        <dbReference type="ARBA" id="ARBA00022679"/>
    </source>
</evidence>
<dbReference type="GO" id="GO:1904047">
    <property type="term" value="F:S-adenosyl-L-methionine binding"/>
    <property type="evidence" value="ECO:0007669"/>
    <property type="project" value="TreeGrafter"/>
</dbReference>
<dbReference type="InterPro" id="IPR029063">
    <property type="entry name" value="SAM-dependent_MTases_sf"/>
</dbReference>
<dbReference type="Gene3D" id="3.40.50.150">
    <property type="entry name" value="Vaccinia Virus protein VP39"/>
    <property type="match status" value="1"/>
</dbReference>
<comment type="caution">
    <text evidence="4">The sequence shown here is derived from an EMBL/GenBank/DDBJ whole genome shotgun (WGS) entry which is preliminary data.</text>
</comment>
<dbReference type="InterPro" id="IPR012327">
    <property type="entry name" value="MeTrfase_D12"/>
</dbReference>
<reference evidence="4 5" key="1">
    <citation type="submission" date="2013-01" db="EMBL/GenBank/DDBJ databases">
        <authorList>
            <person name="Harkins D.M."/>
            <person name="Durkin A.S."/>
            <person name="Brinkac L.M."/>
            <person name="Haft D.H."/>
            <person name="Selengut J.D."/>
            <person name="Sanka R."/>
            <person name="DePew J."/>
            <person name="Purushe J."/>
            <person name="Hospenthal D.R."/>
            <person name="Murray C.K."/>
            <person name="Pimentel G."/>
            <person name="Wasfy M."/>
            <person name="Vinetz J.M."/>
            <person name="Sutton G.G."/>
            <person name="Nierman W.C."/>
            <person name="Fouts D.E."/>
        </authorList>
    </citation>
    <scope>NUCLEOTIDE SEQUENCE [LARGE SCALE GENOMIC DNA]</scope>
    <source>
        <strain evidence="4 5">2006001855</strain>
    </source>
</reference>
<name>M6FUX6_9LEPT</name>
<keyword evidence="2 4" id="KW-0808">Transferase</keyword>
<evidence type="ECO:0000313" key="4">
    <source>
        <dbReference type="EMBL" id="EMM70586.1"/>
    </source>
</evidence>
<accession>M6FUX6</accession>
<evidence type="ECO:0000256" key="3">
    <source>
        <dbReference type="ARBA" id="ARBA00022691"/>
    </source>
</evidence>
<dbReference type="Pfam" id="PF02086">
    <property type="entry name" value="MethyltransfD12"/>
    <property type="match status" value="1"/>
</dbReference>
<sequence length="109" mass="12491">MSFLFPIESQLVKNPLKGQLLKWIGNKQKYANTIISYFPKKIKTYHEPFLGSGAVIAALSPKKGIGSDIFKPLIDIFRKLKSNPDELILDYIENYALIEKFGKKKRMKS</sequence>